<name>A0ABW2UR41_9RHOB</name>
<dbReference type="Gene3D" id="4.10.430.10">
    <property type="entry name" value="Histone-like protein H-NS, C-terminal domain"/>
    <property type="match status" value="1"/>
</dbReference>
<comment type="subcellular location">
    <subcellularLocation>
        <location evidence="1">Cytoplasm</location>
        <location evidence="1">Nucleoid</location>
    </subcellularLocation>
</comment>
<evidence type="ECO:0000313" key="6">
    <source>
        <dbReference type="EMBL" id="MFC7705899.1"/>
    </source>
</evidence>
<protein>
    <submittedName>
        <fullName evidence="6">H-NS family nucleoid-associated regulatory protein</fullName>
    </submittedName>
</protein>
<dbReference type="Proteomes" id="UP001596516">
    <property type="component" value="Unassembled WGS sequence"/>
</dbReference>
<dbReference type="EMBL" id="JBHTFQ010000011">
    <property type="protein sequence ID" value="MFC7705899.1"/>
    <property type="molecule type" value="Genomic_DNA"/>
</dbReference>
<evidence type="ECO:0000259" key="5">
    <source>
        <dbReference type="SMART" id="SM00528"/>
    </source>
</evidence>
<gene>
    <name evidence="6" type="ORF">ACFQXB_17085</name>
</gene>
<evidence type="ECO:0000256" key="2">
    <source>
        <dbReference type="ARBA" id="ARBA00010610"/>
    </source>
</evidence>
<dbReference type="PANTHER" id="PTHR38097:SF2">
    <property type="entry name" value="DNA-BINDING PROTEIN STPA"/>
    <property type="match status" value="1"/>
</dbReference>
<evidence type="ECO:0000313" key="7">
    <source>
        <dbReference type="Proteomes" id="UP001596516"/>
    </source>
</evidence>
<proteinExistence type="inferred from homology"/>
<comment type="similarity">
    <text evidence="2">Belongs to the histone-like protein H-NS family.</text>
</comment>
<organism evidence="6 7">
    <name type="scientific">Plastorhodobacter daqingensis</name>
    <dbReference type="NCBI Taxonomy" id="1387281"/>
    <lineage>
        <taxon>Bacteria</taxon>
        <taxon>Pseudomonadati</taxon>
        <taxon>Pseudomonadota</taxon>
        <taxon>Alphaproteobacteria</taxon>
        <taxon>Rhodobacterales</taxon>
        <taxon>Paracoccaceae</taxon>
        <taxon>Plastorhodobacter</taxon>
    </lineage>
</organism>
<dbReference type="SMART" id="SM00528">
    <property type="entry name" value="HNS"/>
    <property type="match status" value="1"/>
</dbReference>
<accession>A0ABW2UR41</accession>
<evidence type="ECO:0000256" key="1">
    <source>
        <dbReference type="ARBA" id="ARBA00004453"/>
    </source>
</evidence>
<dbReference type="Pfam" id="PF00816">
    <property type="entry name" value="Histone_HNS"/>
    <property type="match status" value="1"/>
</dbReference>
<evidence type="ECO:0000256" key="3">
    <source>
        <dbReference type="ARBA" id="ARBA00022490"/>
    </source>
</evidence>
<comment type="caution">
    <text evidence="6">The sequence shown here is derived from an EMBL/GenBank/DDBJ whole genome shotgun (WGS) entry which is preliminary data.</text>
</comment>
<dbReference type="RefSeq" id="WP_377406279.1">
    <property type="nucleotide sequence ID" value="NZ_JBHTFQ010000011.1"/>
</dbReference>
<sequence length="105" mass="12037">MAMNLNDLSLKELKQLQKDVTQAIETYKDRQREEALREIENIAREKGFSLSELTGALKKRRKTVAPKYVHPEEPDLTWTGRGRQPRWVGEALAAGKTMDDLRISA</sequence>
<keyword evidence="7" id="KW-1185">Reference proteome</keyword>
<dbReference type="PANTHER" id="PTHR38097">
    <property type="match status" value="1"/>
</dbReference>
<dbReference type="SUPFAM" id="SSF81273">
    <property type="entry name" value="H-NS histone-like proteins"/>
    <property type="match status" value="1"/>
</dbReference>
<reference evidence="7" key="1">
    <citation type="journal article" date="2019" name="Int. J. Syst. Evol. Microbiol.">
        <title>The Global Catalogue of Microorganisms (GCM) 10K type strain sequencing project: providing services to taxonomists for standard genome sequencing and annotation.</title>
        <authorList>
            <consortium name="The Broad Institute Genomics Platform"/>
            <consortium name="The Broad Institute Genome Sequencing Center for Infectious Disease"/>
            <person name="Wu L."/>
            <person name="Ma J."/>
        </authorList>
    </citation>
    <scope>NUCLEOTIDE SEQUENCE [LARGE SCALE GENOMIC DNA]</scope>
    <source>
        <strain evidence="7">CGMCC 1.12750</strain>
    </source>
</reference>
<dbReference type="InterPro" id="IPR037150">
    <property type="entry name" value="H-NS_C_dom_sf"/>
</dbReference>
<evidence type="ECO:0000256" key="4">
    <source>
        <dbReference type="ARBA" id="ARBA00023125"/>
    </source>
</evidence>
<keyword evidence="3" id="KW-0963">Cytoplasm</keyword>
<feature type="domain" description="DNA-binding protein H-NS-like C-terminal" evidence="5">
    <location>
        <begin position="58"/>
        <end position="103"/>
    </location>
</feature>
<keyword evidence="4" id="KW-0238">DNA-binding</keyword>
<dbReference type="InterPro" id="IPR027444">
    <property type="entry name" value="H-NS_C_dom"/>
</dbReference>